<dbReference type="GO" id="GO:0016020">
    <property type="term" value="C:membrane"/>
    <property type="evidence" value="ECO:0007669"/>
    <property type="project" value="InterPro"/>
</dbReference>
<reference evidence="4" key="1">
    <citation type="submission" date="2023-10" db="EMBL/GenBank/DDBJ databases">
        <title>Genome assembly of Pristionchus species.</title>
        <authorList>
            <person name="Yoshida K."/>
            <person name="Sommer R.J."/>
        </authorList>
    </citation>
    <scope>NUCLEOTIDE SEQUENCE</scope>
    <source>
        <strain evidence="4">RS5133</strain>
    </source>
</reference>
<evidence type="ECO:0000313" key="5">
    <source>
        <dbReference type="Proteomes" id="UP001432322"/>
    </source>
</evidence>
<gene>
    <name evidence="4" type="ORF">PFISCL1PPCAC_14531</name>
</gene>
<keyword evidence="5" id="KW-1185">Reference proteome</keyword>
<keyword evidence="1" id="KW-0547">Nucleotide-binding</keyword>
<organism evidence="4 5">
    <name type="scientific">Pristionchus fissidentatus</name>
    <dbReference type="NCBI Taxonomy" id="1538716"/>
    <lineage>
        <taxon>Eukaryota</taxon>
        <taxon>Metazoa</taxon>
        <taxon>Ecdysozoa</taxon>
        <taxon>Nematoda</taxon>
        <taxon>Chromadorea</taxon>
        <taxon>Rhabditida</taxon>
        <taxon>Rhabditina</taxon>
        <taxon>Diplogasteromorpha</taxon>
        <taxon>Diplogasteroidea</taxon>
        <taxon>Neodiplogasteridae</taxon>
        <taxon>Pristionchus</taxon>
    </lineage>
</organism>
<comment type="caution">
    <text evidence="4">The sequence shown here is derived from an EMBL/GenBank/DDBJ whole genome shotgun (WGS) entry which is preliminary data.</text>
</comment>
<dbReference type="InterPro" id="IPR003593">
    <property type="entry name" value="AAA+_ATPase"/>
</dbReference>
<keyword evidence="2" id="KW-0067">ATP-binding</keyword>
<accession>A0AAV5VXW3</accession>
<feature type="non-terminal residue" evidence="4">
    <location>
        <position position="303"/>
    </location>
</feature>
<evidence type="ECO:0000256" key="2">
    <source>
        <dbReference type="ARBA" id="ARBA00022840"/>
    </source>
</evidence>
<dbReference type="FunFam" id="3.40.50.300:FF:001598">
    <property type="entry name" value="ABC transporter ced-7"/>
    <property type="match status" value="1"/>
</dbReference>
<sequence>VEGLVKRYGRKNIAVRGISFGVMEHECFGLLGVNGAGKTSTFEVLTGNATPSSGRATVAGVDCATPARIGYCPQFDALMEEMSGRQNLLILAALHGYSNPSSVADTVIECVGMTAHANKQSKSYSGGQRRKISVAVALLAQSSLIILDEPTAGIDPVTRRDIWSVICALRDKTKTAIVLTSHSMDEVEALCSRVAIMKAGLIAAHGSSQTLKSKYGNYFKLSLVVPAESNEKVNSAVKEVFSKASQLNGSTSSYNFEIAREPGMLWSEMFSSAIKVSRTLNAKDYCLSQASLEDAFIAVAAGN</sequence>
<dbReference type="InterPro" id="IPR003439">
    <property type="entry name" value="ABC_transporter-like_ATP-bd"/>
</dbReference>
<dbReference type="InterPro" id="IPR017871">
    <property type="entry name" value="ABC_transporter-like_CS"/>
</dbReference>
<dbReference type="Gene3D" id="3.40.50.300">
    <property type="entry name" value="P-loop containing nucleotide triphosphate hydrolases"/>
    <property type="match status" value="1"/>
</dbReference>
<dbReference type="SMART" id="SM00382">
    <property type="entry name" value="AAA"/>
    <property type="match status" value="1"/>
</dbReference>
<dbReference type="PROSITE" id="PS50893">
    <property type="entry name" value="ABC_TRANSPORTER_2"/>
    <property type="match status" value="1"/>
</dbReference>
<evidence type="ECO:0000259" key="3">
    <source>
        <dbReference type="PROSITE" id="PS50893"/>
    </source>
</evidence>
<dbReference type="GO" id="GO:0016887">
    <property type="term" value="F:ATP hydrolysis activity"/>
    <property type="evidence" value="ECO:0007669"/>
    <property type="project" value="InterPro"/>
</dbReference>
<dbReference type="Pfam" id="PF00005">
    <property type="entry name" value="ABC_tran"/>
    <property type="match status" value="1"/>
</dbReference>
<dbReference type="Proteomes" id="UP001432322">
    <property type="component" value="Unassembled WGS sequence"/>
</dbReference>
<dbReference type="PANTHER" id="PTHR19229:SF260">
    <property type="entry name" value="ABC TRANSPORTER DOMAIN-CONTAINING PROTEIN"/>
    <property type="match status" value="1"/>
</dbReference>
<dbReference type="InterPro" id="IPR026082">
    <property type="entry name" value="ABCA"/>
</dbReference>
<name>A0AAV5VXW3_9BILA</name>
<dbReference type="PANTHER" id="PTHR19229">
    <property type="entry name" value="ATP-BINDING CASSETTE TRANSPORTER SUBFAMILY A ABCA"/>
    <property type="match status" value="1"/>
</dbReference>
<dbReference type="AlphaFoldDB" id="A0AAV5VXW3"/>
<proteinExistence type="predicted"/>
<dbReference type="SUPFAM" id="SSF52540">
    <property type="entry name" value="P-loop containing nucleoside triphosphate hydrolases"/>
    <property type="match status" value="1"/>
</dbReference>
<dbReference type="InterPro" id="IPR027417">
    <property type="entry name" value="P-loop_NTPase"/>
</dbReference>
<dbReference type="GO" id="GO:0005524">
    <property type="term" value="F:ATP binding"/>
    <property type="evidence" value="ECO:0007669"/>
    <property type="project" value="UniProtKB-KW"/>
</dbReference>
<dbReference type="CDD" id="cd03263">
    <property type="entry name" value="ABC_subfamily_A"/>
    <property type="match status" value="1"/>
</dbReference>
<evidence type="ECO:0000256" key="1">
    <source>
        <dbReference type="ARBA" id="ARBA00022741"/>
    </source>
</evidence>
<dbReference type="PROSITE" id="PS00211">
    <property type="entry name" value="ABC_TRANSPORTER_1"/>
    <property type="match status" value="1"/>
</dbReference>
<dbReference type="EMBL" id="BTSY01000004">
    <property type="protein sequence ID" value="GMT23234.1"/>
    <property type="molecule type" value="Genomic_DNA"/>
</dbReference>
<dbReference type="GO" id="GO:0140359">
    <property type="term" value="F:ABC-type transporter activity"/>
    <property type="evidence" value="ECO:0007669"/>
    <property type="project" value="InterPro"/>
</dbReference>
<evidence type="ECO:0000313" key="4">
    <source>
        <dbReference type="EMBL" id="GMT23234.1"/>
    </source>
</evidence>
<feature type="domain" description="ABC transporter" evidence="3">
    <location>
        <begin position="1"/>
        <end position="224"/>
    </location>
</feature>
<dbReference type="GO" id="GO:0005319">
    <property type="term" value="F:lipid transporter activity"/>
    <property type="evidence" value="ECO:0007669"/>
    <property type="project" value="TreeGrafter"/>
</dbReference>
<feature type="non-terminal residue" evidence="4">
    <location>
        <position position="1"/>
    </location>
</feature>
<protein>
    <recommendedName>
        <fullName evidence="3">ABC transporter domain-containing protein</fullName>
    </recommendedName>
</protein>